<comment type="caution">
    <text evidence="1">The sequence shown here is derived from an EMBL/GenBank/DDBJ whole genome shotgun (WGS) entry which is preliminary data.</text>
</comment>
<proteinExistence type="predicted"/>
<evidence type="ECO:0000313" key="1">
    <source>
        <dbReference type="EMBL" id="RLE48106.1"/>
    </source>
</evidence>
<dbReference type="Proteomes" id="UP000278475">
    <property type="component" value="Unassembled WGS sequence"/>
</dbReference>
<accession>A0A497ENX4</accession>
<sequence length="91" mass="10751">MKYYYYLLWNPRLRKMIEYEVLEDNVVIDLGEYSIMYMSKTDRLVIRLKGLPVSVYDVSALDVEAVPATYLFDAVELLLKDSIVLYEEVNE</sequence>
<dbReference type="AlphaFoldDB" id="A0A497ENX4"/>
<organism evidence="1 2">
    <name type="scientific">Thermoproteota archaeon</name>
    <dbReference type="NCBI Taxonomy" id="2056631"/>
    <lineage>
        <taxon>Archaea</taxon>
        <taxon>Thermoproteota</taxon>
    </lineage>
</organism>
<protein>
    <submittedName>
        <fullName evidence="1">Uncharacterized protein</fullName>
    </submittedName>
</protein>
<reference evidence="1 2" key="1">
    <citation type="submission" date="2018-06" db="EMBL/GenBank/DDBJ databases">
        <title>Extensive metabolic versatility and redundancy in microbially diverse, dynamic hydrothermal sediments.</title>
        <authorList>
            <person name="Dombrowski N."/>
            <person name="Teske A."/>
            <person name="Baker B.J."/>
        </authorList>
    </citation>
    <scope>NUCLEOTIDE SEQUENCE [LARGE SCALE GENOMIC DNA]</scope>
    <source>
        <strain evidence="1">B66_G16</strain>
    </source>
</reference>
<gene>
    <name evidence="1" type="ORF">DRJ31_07855</name>
</gene>
<dbReference type="EMBL" id="QMQV01000090">
    <property type="protein sequence ID" value="RLE48106.1"/>
    <property type="molecule type" value="Genomic_DNA"/>
</dbReference>
<name>A0A497ENX4_9CREN</name>
<evidence type="ECO:0000313" key="2">
    <source>
        <dbReference type="Proteomes" id="UP000278475"/>
    </source>
</evidence>